<dbReference type="GO" id="GO:0031405">
    <property type="term" value="F:lipoic acid binding"/>
    <property type="evidence" value="ECO:0007669"/>
    <property type="project" value="TreeGrafter"/>
</dbReference>
<dbReference type="SUPFAM" id="SSF52777">
    <property type="entry name" value="CoA-dependent acyltransferases"/>
    <property type="match status" value="1"/>
</dbReference>
<feature type="domain" description="2-oxoacid dehydrogenase acyltransferase catalytic" evidence="5">
    <location>
        <begin position="24"/>
        <end position="134"/>
    </location>
</feature>
<reference evidence="6" key="1">
    <citation type="journal article" date="2014" name="Int. J. Syst. Evol. Microbiol.">
        <title>Complete genome sequence of Corynebacterium casei LMG S-19264T (=DSM 44701T), isolated from a smear-ripened cheese.</title>
        <authorList>
            <consortium name="US DOE Joint Genome Institute (JGI-PGF)"/>
            <person name="Walter F."/>
            <person name="Albersmeier A."/>
            <person name="Kalinowski J."/>
            <person name="Ruckert C."/>
        </authorList>
    </citation>
    <scope>NUCLEOTIDE SEQUENCE</scope>
    <source>
        <strain evidence="6">CGMCC 4.7201</strain>
    </source>
</reference>
<gene>
    <name evidence="6" type="ORF">GCM10012280_31220</name>
</gene>
<dbReference type="InterPro" id="IPR001078">
    <property type="entry name" value="2-oxoacid_DH_actylTfrase"/>
</dbReference>
<organism evidence="6 7">
    <name type="scientific">Wenjunlia tyrosinilytica</name>
    <dbReference type="NCBI Taxonomy" id="1544741"/>
    <lineage>
        <taxon>Bacteria</taxon>
        <taxon>Bacillati</taxon>
        <taxon>Actinomycetota</taxon>
        <taxon>Actinomycetes</taxon>
        <taxon>Kitasatosporales</taxon>
        <taxon>Streptomycetaceae</taxon>
        <taxon>Wenjunlia</taxon>
    </lineage>
</organism>
<dbReference type="InterPro" id="IPR023213">
    <property type="entry name" value="CAT-like_dom_sf"/>
</dbReference>
<evidence type="ECO:0000256" key="3">
    <source>
        <dbReference type="ARBA" id="ARBA00023315"/>
    </source>
</evidence>
<name>A0A918DZ16_9ACTN</name>
<evidence type="ECO:0000313" key="7">
    <source>
        <dbReference type="Proteomes" id="UP000641932"/>
    </source>
</evidence>
<dbReference type="GO" id="GO:0016407">
    <property type="term" value="F:acetyltransferase activity"/>
    <property type="evidence" value="ECO:0007669"/>
    <property type="project" value="TreeGrafter"/>
</dbReference>
<dbReference type="Proteomes" id="UP000641932">
    <property type="component" value="Unassembled WGS sequence"/>
</dbReference>
<protein>
    <recommendedName>
        <fullName evidence="5">2-oxoacid dehydrogenase acyltransferase catalytic domain-containing protein</fullName>
    </recommendedName>
</protein>
<comment type="cofactor">
    <cofactor evidence="1">
        <name>(R)-lipoate</name>
        <dbReference type="ChEBI" id="CHEBI:83088"/>
    </cofactor>
</comment>
<comment type="caution">
    <text evidence="6">The sequence shown here is derived from an EMBL/GenBank/DDBJ whole genome shotgun (WGS) entry which is preliminary data.</text>
</comment>
<evidence type="ECO:0000259" key="5">
    <source>
        <dbReference type="Pfam" id="PF00198"/>
    </source>
</evidence>
<dbReference type="Pfam" id="PF00198">
    <property type="entry name" value="2-oxoacid_dh"/>
    <property type="match status" value="2"/>
</dbReference>
<dbReference type="RefSeq" id="WP_189132268.1">
    <property type="nucleotide sequence ID" value="NZ_BMMS01000012.1"/>
</dbReference>
<dbReference type="AlphaFoldDB" id="A0A918DZ16"/>
<accession>A0A918DZ16</accession>
<dbReference type="EMBL" id="BMMS01000012">
    <property type="protein sequence ID" value="GGO89029.1"/>
    <property type="molecule type" value="Genomic_DNA"/>
</dbReference>
<dbReference type="PANTHER" id="PTHR43178:SF5">
    <property type="entry name" value="LIPOAMIDE ACYLTRANSFERASE COMPONENT OF BRANCHED-CHAIN ALPHA-KETO ACID DEHYDROGENASE COMPLEX, MITOCHONDRIAL"/>
    <property type="match status" value="1"/>
</dbReference>
<dbReference type="InterPro" id="IPR050743">
    <property type="entry name" value="2-oxoacid_DH_E2_comp"/>
</dbReference>
<dbReference type="Gene3D" id="3.30.559.10">
    <property type="entry name" value="Chloramphenicol acetyltransferase-like domain"/>
    <property type="match status" value="1"/>
</dbReference>
<feature type="region of interest" description="Disordered" evidence="4">
    <location>
        <begin position="264"/>
        <end position="289"/>
    </location>
</feature>
<keyword evidence="7" id="KW-1185">Reference proteome</keyword>
<evidence type="ECO:0000256" key="4">
    <source>
        <dbReference type="SAM" id="MobiDB-lite"/>
    </source>
</evidence>
<sequence length="289" mass="31034">MTRPDGRAVEVLADKARRHTRYFLEWSRSASPVILAADVDMTEIQRHRGEAAARGRRYSVVSYLLRAGARAMAAHPEANAAAVGTVVPKVARYREVNAKLALDRRMDGRRVVLTTVLPDIDTLDLDAVQERVDRCRDADPDQVPGADGVKLLQRLPAPLGRLLFRTAVSRPVRRSALLGTFAVSSLGHSRADTFHSYGGTAVTLSTGRIADRPVVRDGAVTAAPVMRVGLTFDHRVIDGATAAELLDDLVALLEACHVDLPRSTLPNGRGADRVPPAHSGSRGPLAAGA</sequence>
<keyword evidence="3" id="KW-0012">Acyltransferase</keyword>
<evidence type="ECO:0000256" key="2">
    <source>
        <dbReference type="ARBA" id="ARBA00022679"/>
    </source>
</evidence>
<keyword evidence="2" id="KW-0808">Transferase</keyword>
<feature type="domain" description="2-oxoacid dehydrogenase acyltransferase catalytic" evidence="5">
    <location>
        <begin position="179"/>
        <end position="255"/>
    </location>
</feature>
<proteinExistence type="predicted"/>
<reference evidence="6" key="2">
    <citation type="submission" date="2020-09" db="EMBL/GenBank/DDBJ databases">
        <authorList>
            <person name="Sun Q."/>
            <person name="Zhou Y."/>
        </authorList>
    </citation>
    <scope>NUCLEOTIDE SEQUENCE</scope>
    <source>
        <strain evidence="6">CGMCC 4.7201</strain>
    </source>
</reference>
<dbReference type="GO" id="GO:0005737">
    <property type="term" value="C:cytoplasm"/>
    <property type="evidence" value="ECO:0007669"/>
    <property type="project" value="TreeGrafter"/>
</dbReference>
<dbReference type="PANTHER" id="PTHR43178">
    <property type="entry name" value="DIHYDROLIPOAMIDE ACETYLTRANSFERASE COMPONENT OF PYRUVATE DEHYDROGENASE COMPLEX"/>
    <property type="match status" value="1"/>
</dbReference>
<evidence type="ECO:0000313" key="6">
    <source>
        <dbReference type="EMBL" id="GGO89029.1"/>
    </source>
</evidence>
<evidence type="ECO:0000256" key="1">
    <source>
        <dbReference type="ARBA" id="ARBA00001938"/>
    </source>
</evidence>